<dbReference type="InterPro" id="IPR029058">
    <property type="entry name" value="AB_hydrolase_fold"/>
</dbReference>
<proteinExistence type="predicted"/>
<keyword evidence="1" id="KW-0732">Signal</keyword>
<dbReference type="InterPro" id="IPR001375">
    <property type="entry name" value="Peptidase_S9_cat"/>
</dbReference>
<sequence length="453" mass="49760">MITRILVMMAVLLAPLSFALAQVRVVGAVGSYYGHTVYLLEAFNQRSGDFDYAIGALPNVGHAPYPVIVFFNPYSVVSSPPSENPADSLWTWLVSFGTPFHYDVSLPVSAKFRVCMTPTGDCPVTVGGAAPLWDLGLFGEFSGRSREQSNVNWALRNGYAVLVVFGRHYAGRDAQSVILGAQNMINGLKNMPGLIDSGRIGVTGASQGGFLSVYSVLGNDIAASVAVVPWIDSRAMHRYYFDFLPTIQPPNIYAGSWNFVAQFDNRWKMAFGDDPSSSRWDHATYGAVASRMNTPIMLIGSSDDAMCPVVEVERFSRDLSANGKPNYLWTYSNGRPPLETNSTGQIGHGRVDTGHFAQVHILSRYMFIHHMPPDEVVVMEHPNEVDLVGIIREFAGRYFDPSSTQADRDNLLRLAYGLMGNSNIWYQSYDYRIPSGSAPDVIQNVINLVLSGG</sequence>
<comment type="caution">
    <text evidence="3">The sequence shown here is derived from an EMBL/GenBank/DDBJ whole genome shotgun (WGS) entry which is preliminary data.</text>
</comment>
<dbReference type="Pfam" id="PF00326">
    <property type="entry name" value="Peptidase_S9"/>
    <property type="match status" value="1"/>
</dbReference>
<name>A0A1F8GDK1_9BACT</name>
<evidence type="ECO:0000259" key="2">
    <source>
        <dbReference type="Pfam" id="PF00326"/>
    </source>
</evidence>
<feature type="signal peptide" evidence="1">
    <location>
        <begin position="1"/>
        <end position="21"/>
    </location>
</feature>
<gene>
    <name evidence="3" type="ORF">A3A13_03480</name>
</gene>
<organism evidence="3 4">
    <name type="scientific">Candidatus Yanofskybacteria bacterium RIFCSPLOWO2_01_FULL_43_22</name>
    <dbReference type="NCBI Taxonomy" id="1802695"/>
    <lineage>
        <taxon>Bacteria</taxon>
        <taxon>Candidatus Yanofskyibacteriota</taxon>
    </lineage>
</organism>
<dbReference type="Proteomes" id="UP000178911">
    <property type="component" value="Unassembled WGS sequence"/>
</dbReference>
<evidence type="ECO:0000256" key="1">
    <source>
        <dbReference type="SAM" id="SignalP"/>
    </source>
</evidence>
<evidence type="ECO:0000313" key="3">
    <source>
        <dbReference type="EMBL" id="OGN23447.1"/>
    </source>
</evidence>
<feature type="chain" id="PRO_5009535588" description="Peptidase S9 prolyl oligopeptidase catalytic domain-containing protein" evidence="1">
    <location>
        <begin position="22"/>
        <end position="453"/>
    </location>
</feature>
<reference evidence="3 4" key="1">
    <citation type="journal article" date="2016" name="Nat. Commun.">
        <title>Thousands of microbial genomes shed light on interconnected biogeochemical processes in an aquifer system.</title>
        <authorList>
            <person name="Anantharaman K."/>
            <person name="Brown C.T."/>
            <person name="Hug L.A."/>
            <person name="Sharon I."/>
            <person name="Castelle C.J."/>
            <person name="Probst A.J."/>
            <person name="Thomas B.C."/>
            <person name="Singh A."/>
            <person name="Wilkins M.J."/>
            <person name="Karaoz U."/>
            <person name="Brodie E.L."/>
            <person name="Williams K.H."/>
            <person name="Hubbard S.S."/>
            <person name="Banfield J.F."/>
        </authorList>
    </citation>
    <scope>NUCLEOTIDE SEQUENCE [LARGE SCALE GENOMIC DNA]</scope>
</reference>
<dbReference type="STRING" id="1802695.A3A13_03480"/>
<evidence type="ECO:0000313" key="4">
    <source>
        <dbReference type="Proteomes" id="UP000178911"/>
    </source>
</evidence>
<dbReference type="AlphaFoldDB" id="A0A1F8GDK1"/>
<protein>
    <recommendedName>
        <fullName evidence="2">Peptidase S9 prolyl oligopeptidase catalytic domain-containing protein</fullName>
    </recommendedName>
</protein>
<dbReference type="Gene3D" id="3.40.50.1820">
    <property type="entry name" value="alpha/beta hydrolase"/>
    <property type="match status" value="1"/>
</dbReference>
<feature type="domain" description="Peptidase S9 prolyl oligopeptidase catalytic" evidence="2">
    <location>
        <begin position="190"/>
        <end position="331"/>
    </location>
</feature>
<dbReference type="EMBL" id="MGKJ01000019">
    <property type="protein sequence ID" value="OGN23447.1"/>
    <property type="molecule type" value="Genomic_DNA"/>
</dbReference>
<accession>A0A1F8GDK1</accession>
<dbReference type="SUPFAM" id="SSF53474">
    <property type="entry name" value="alpha/beta-Hydrolases"/>
    <property type="match status" value="1"/>
</dbReference>